<evidence type="ECO:0000313" key="1">
    <source>
        <dbReference type="EMBL" id="KZP25830.1"/>
    </source>
</evidence>
<organism evidence="1 2">
    <name type="scientific">Athelia psychrophila</name>
    <dbReference type="NCBI Taxonomy" id="1759441"/>
    <lineage>
        <taxon>Eukaryota</taxon>
        <taxon>Fungi</taxon>
        <taxon>Dikarya</taxon>
        <taxon>Basidiomycota</taxon>
        <taxon>Agaricomycotina</taxon>
        <taxon>Agaricomycetes</taxon>
        <taxon>Agaricomycetidae</taxon>
        <taxon>Atheliales</taxon>
        <taxon>Atheliaceae</taxon>
        <taxon>Athelia</taxon>
    </lineage>
</organism>
<dbReference type="Proteomes" id="UP000076532">
    <property type="component" value="Unassembled WGS sequence"/>
</dbReference>
<evidence type="ECO:0000313" key="2">
    <source>
        <dbReference type="Proteomes" id="UP000076532"/>
    </source>
</evidence>
<dbReference type="AlphaFoldDB" id="A0A166P8F3"/>
<name>A0A166P8F3_9AGAM</name>
<dbReference type="EMBL" id="KV417518">
    <property type="protein sequence ID" value="KZP25830.1"/>
    <property type="molecule type" value="Genomic_DNA"/>
</dbReference>
<proteinExistence type="predicted"/>
<gene>
    <name evidence="1" type="ORF">FIBSPDRAFT_855464</name>
</gene>
<protein>
    <submittedName>
        <fullName evidence="1">Uncharacterized protein</fullName>
    </submittedName>
</protein>
<keyword evidence="2" id="KW-1185">Reference proteome</keyword>
<reference evidence="1 2" key="1">
    <citation type="journal article" date="2016" name="Mol. Biol. Evol.">
        <title>Comparative Genomics of Early-Diverging Mushroom-Forming Fungi Provides Insights into the Origins of Lignocellulose Decay Capabilities.</title>
        <authorList>
            <person name="Nagy L.G."/>
            <person name="Riley R."/>
            <person name="Tritt A."/>
            <person name="Adam C."/>
            <person name="Daum C."/>
            <person name="Floudas D."/>
            <person name="Sun H."/>
            <person name="Yadav J.S."/>
            <person name="Pangilinan J."/>
            <person name="Larsson K.H."/>
            <person name="Matsuura K."/>
            <person name="Barry K."/>
            <person name="Labutti K."/>
            <person name="Kuo R."/>
            <person name="Ohm R.A."/>
            <person name="Bhattacharya S.S."/>
            <person name="Shirouzu T."/>
            <person name="Yoshinaga Y."/>
            <person name="Martin F.M."/>
            <person name="Grigoriev I.V."/>
            <person name="Hibbett D.S."/>
        </authorList>
    </citation>
    <scope>NUCLEOTIDE SEQUENCE [LARGE SCALE GENOMIC DNA]</scope>
    <source>
        <strain evidence="1 2">CBS 109695</strain>
    </source>
</reference>
<sequence>MPRIRLHVDRKADVITLPPKCMICFRPHVQDIGDAYDREADVSEILPSRFRRLVKYLFWIGVAC</sequence>
<accession>A0A166P8F3</accession>